<name>A0ABN8I125_9NEOP</name>
<reference evidence="1" key="1">
    <citation type="submission" date="2022-03" db="EMBL/GenBank/DDBJ databases">
        <authorList>
            <person name="Martin H S."/>
        </authorList>
    </citation>
    <scope>NUCLEOTIDE SEQUENCE</scope>
</reference>
<accession>A0ABN8I125</accession>
<dbReference type="EMBL" id="OW152826">
    <property type="protein sequence ID" value="CAH2042656.1"/>
    <property type="molecule type" value="Genomic_DNA"/>
</dbReference>
<organism evidence="1 2">
    <name type="scientific">Iphiclides podalirius</name>
    <name type="common">scarce swallowtail</name>
    <dbReference type="NCBI Taxonomy" id="110791"/>
    <lineage>
        <taxon>Eukaryota</taxon>
        <taxon>Metazoa</taxon>
        <taxon>Ecdysozoa</taxon>
        <taxon>Arthropoda</taxon>
        <taxon>Hexapoda</taxon>
        <taxon>Insecta</taxon>
        <taxon>Pterygota</taxon>
        <taxon>Neoptera</taxon>
        <taxon>Endopterygota</taxon>
        <taxon>Lepidoptera</taxon>
        <taxon>Glossata</taxon>
        <taxon>Ditrysia</taxon>
        <taxon>Papilionoidea</taxon>
        <taxon>Papilionidae</taxon>
        <taxon>Papilioninae</taxon>
        <taxon>Iphiclides</taxon>
    </lineage>
</organism>
<feature type="non-terminal residue" evidence="1">
    <location>
        <position position="1"/>
    </location>
</feature>
<gene>
    <name evidence="1" type="ORF">IPOD504_LOCUS3987</name>
</gene>
<keyword evidence="2" id="KW-1185">Reference proteome</keyword>
<protein>
    <submittedName>
        <fullName evidence="1">Uncharacterized protein</fullName>
    </submittedName>
</protein>
<proteinExistence type="predicted"/>
<dbReference type="Proteomes" id="UP000837857">
    <property type="component" value="Chromosome 14"/>
</dbReference>
<sequence>MAALDGHERAIQSRGVTSGFTAARTDAGYRLSYYAVKQRHGVRKPSPRDLFTPRKARSGLTFIVIVIYVKETALVLVTG</sequence>
<evidence type="ECO:0000313" key="1">
    <source>
        <dbReference type="EMBL" id="CAH2042656.1"/>
    </source>
</evidence>
<evidence type="ECO:0000313" key="2">
    <source>
        <dbReference type="Proteomes" id="UP000837857"/>
    </source>
</evidence>